<dbReference type="AlphaFoldDB" id="A0A923N7Y9"/>
<dbReference type="Gene3D" id="3.40.50.150">
    <property type="entry name" value="Vaccinia Virus protein VP39"/>
    <property type="match status" value="1"/>
</dbReference>
<dbReference type="Pfam" id="PF13649">
    <property type="entry name" value="Methyltransf_25"/>
    <property type="match status" value="1"/>
</dbReference>
<evidence type="ECO:0000256" key="1">
    <source>
        <dbReference type="ARBA" id="ARBA00022679"/>
    </source>
</evidence>
<dbReference type="InterPro" id="IPR029063">
    <property type="entry name" value="SAM-dependent_MTases_sf"/>
</dbReference>
<accession>A0A923N7Y9</accession>
<proteinExistence type="predicted"/>
<protein>
    <submittedName>
        <fullName evidence="3">Class I SAM-dependent methyltransferase</fullName>
    </submittedName>
</protein>
<dbReference type="RefSeq" id="WP_187067905.1">
    <property type="nucleotide sequence ID" value="NZ_JACRVF010000004.1"/>
</dbReference>
<comment type="caution">
    <text evidence="3">The sequence shown here is derived from an EMBL/GenBank/DDBJ whole genome shotgun (WGS) entry which is preliminary data.</text>
</comment>
<gene>
    <name evidence="3" type="ORF">H8S84_13585</name>
</gene>
<feature type="domain" description="Methyltransferase" evidence="2">
    <location>
        <begin position="45"/>
        <end position="137"/>
    </location>
</feature>
<evidence type="ECO:0000259" key="2">
    <source>
        <dbReference type="Pfam" id="PF13649"/>
    </source>
</evidence>
<dbReference type="Proteomes" id="UP000603640">
    <property type="component" value="Unassembled WGS sequence"/>
</dbReference>
<sequence length="216" mass="24897">MNTDIVLYYKERAREYEQVYQKPERQGELQQLTKLLQDIFRDKTVFEVACGTGYWTERIAETAHFILATDINEAVLDIARAKEYPNENVSYKQADLFTLNQQAKYESLFGGFIWSHIKLQELPTFLRIINSSVNPGGTVVMVDNNYVADSSLPLARTDEQGNTYQNRTLSNGSTHEVLKNFPIEGQLRQLLQGIATDIELTNFTHYWVITYKTTKP</sequence>
<evidence type="ECO:0000313" key="4">
    <source>
        <dbReference type="Proteomes" id="UP000603640"/>
    </source>
</evidence>
<keyword evidence="4" id="KW-1185">Reference proteome</keyword>
<name>A0A923N7Y9_9BACT</name>
<reference evidence="3" key="1">
    <citation type="submission" date="2020-08" db="EMBL/GenBank/DDBJ databases">
        <title>Pontibacter sp. SD6 16S ribosomal RNA gene Genome sequencing and assembly.</title>
        <authorList>
            <person name="Kang M."/>
        </authorList>
    </citation>
    <scope>NUCLEOTIDE SEQUENCE</scope>
    <source>
        <strain evidence="3">SD6</strain>
    </source>
</reference>
<dbReference type="GO" id="GO:0032259">
    <property type="term" value="P:methylation"/>
    <property type="evidence" value="ECO:0007669"/>
    <property type="project" value="UniProtKB-KW"/>
</dbReference>
<dbReference type="EMBL" id="JACRVF010000004">
    <property type="protein sequence ID" value="MBC5993873.1"/>
    <property type="molecule type" value="Genomic_DNA"/>
</dbReference>
<keyword evidence="3" id="KW-0489">Methyltransferase</keyword>
<dbReference type="PANTHER" id="PTHR43861">
    <property type="entry name" value="TRANS-ACONITATE 2-METHYLTRANSFERASE-RELATED"/>
    <property type="match status" value="1"/>
</dbReference>
<dbReference type="InterPro" id="IPR041698">
    <property type="entry name" value="Methyltransf_25"/>
</dbReference>
<dbReference type="CDD" id="cd02440">
    <property type="entry name" value="AdoMet_MTases"/>
    <property type="match status" value="1"/>
</dbReference>
<keyword evidence="1" id="KW-0808">Transferase</keyword>
<organism evidence="3 4">
    <name type="scientific">Pontibacter cellulosilyticus</name>
    <dbReference type="NCBI Taxonomy" id="1720253"/>
    <lineage>
        <taxon>Bacteria</taxon>
        <taxon>Pseudomonadati</taxon>
        <taxon>Bacteroidota</taxon>
        <taxon>Cytophagia</taxon>
        <taxon>Cytophagales</taxon>
        <taxon>Hymenobacteraceae</taxon>
        <taxon>Pontibacter</taxon>
    </lineage>
</organism>
<dbReference type="SUPFAM" id="SSF53335">
    <property type="entry name" value="S-adenosyl-L-methionine-dependent methyltransferases"/>
    <property type="match status" value="1"/>
</dbReference>
<dbReference type="GO" id="GO:0008168">
    <property type="term" value="F:methyltransferase activity"/>
    <property type="evidence" value="ECO:0007669"/>
    <property type="project" value="UniProtKB-KW"/>
</dbReference>
<evidence type="ECO:0000313" key="3">
    <source>
        <dbReference type="EMBL" id="MBC5993873.1"/>
    </source>
</evidence>